<feature type="region of interest" description="Disordered" evidence="1">
    <location>
        <begin position="1"/>
        <end position="21"/>
    </location>
</feature>
<protein>
    <submittedName>
        <fullName evidence="2">Uncharacterized protein</fullName>
    </submittedName>
</protein>
<dbReference type="AlphaFoldDB" id="A0A7L9WK62"/>
<dbReference type="Proteomes" id="UP000594118">
    <property type="component" value="Chromosome"/>
</dbReference>
<sequence>MPFESNDWLRKAGHNQGPSVEAGRTARIHAWKRVLEERADAELAPEIIRRRVKRARELGLSYKTYASIRLSAGRDIGGFLFSSNALGVFASRGAASEAVQQRLNSLREVRRIGLAVPPLTPEALLAAVPMLDAVFAAPAPYAGNADTRMALARAQGNAPASSLVAITALPREDEWLMAGRLGGVLRGETYFD</sequence>
<reference evidence="2 3" key="1">
    <citation type="submission" date="2019-10" db="EMBL/GenBank/DDBJ databases">
        <title>Pseudopuniceibacterium sp. HQ09 islated from Antarctica.</title>
        <authorList>
            <person name="Liao L."/>
            <person name="Su S."/>
            <person name="Chen B."/>
            <person name="Yu Y."/>
        </authorList>
    </citation>
    <scope>NUCLEOTIDE SEQUENCE [LARGE SCALE GENOMIC DNA]</scope>
    <source>
        <strain evidence="2 3">HQ09</strain>
    </source>
</reference>
<organism evidence="2 3">
    <name type="scientific">Pseudooceanicola spongiae</name>
    <dbReference type="NCBI Taxonomy" id="2613965"/>
    <lineage>
        <taxon>Bacteria</taxon>
        <taxon>Pseudomonadati</taxon>
        <taxon>Pseudomonadota</taxon>
        <taxon>Alphaproteobacteria</taxon>
        <taxon>Rhodobacterales</taxon>
        <taxon>Paracoccaceae</taxon>
        <taxon>Pseudooceanicola</taxon>
    </lineage>
</organism>
<proteinExistence type="predicted"/>
<dbReference type="EMBL" id="CP045201">
    <property type="protein sequence ID" value="QOL80781.1"/>
    <property type="molecule type" value="Genomic_DNA"/>
</dbReference>
<evidence type="ECO:0000313" key="2">
    <source>
        <dbReference type="EMBL" id="QOL80781.1"/>
    </source>
</evidence>
<evidence type="ECO:0000313" key="3">
    <source>
        <dbReference type="Proteomes" id="UP000594118"/>
    </source>
</evidence>
<dbReference type="KEGG" id="pshq:F3W81_08105"/>
<dbReference type="RefSeq" id="WP_193083099.1">
    <property type="nucleotide sequence ID" value="NZ_CP045201.1"/>
</dbReference>
<accession>A0A7L9WK62</accession>
<keyword evidence="3" id="KW-1185">Reference proteome</keyword>
<name>A0A7L9WK62_9RHOB</name>
<gene>
    <name evidence="2" type="ORF">F3W81_08105</name>
</gene>
<evidence type="ECO:0000256" key="1">
    <source>
        <dbReference type="SAM" id="MobiDB-lite"/>
    </source>
</evidence>